<organism evidence="2 3">
    <name type="scientific">Kineococcus xinjiangensis</name>
    <dbReference type="NCBI Taxonomy" id="512762"/>
    <lineage>
        <taxon>Bacteria</taxon>
        <taxon>Bacillati</taxon>
        <taxon>Actinomycetota</taxon>
        <taxon>Actinomycetes</taxon>
        <taxon>Kineosporiales</taxon>
        <taxon>Kineosporiaceae</taxon>
        <taxon>Kineococcus</taxon>
    </lineage>
</organism>
<dbReference type="Proteomes" id="UP000239485">
    <property type="component" value="Unassembled WGS sequence"/>
</dbReference>
<gene>
    <name evidence="2" type="ORF">CLV92_104169</name>
</gene>
<dbReference type="RefSeq" id="WP_104432166.1">
    <property type="nucleotide sequence ID" value="NZ_PTJD01000004.1"/>
</dbReference>
<reference evidence="2 3" key="1">
    <citation type="submission" date="2018-02" db="EMBL/GenBank/DDBJ databases">
        <title>Genomic Encyclopedia of Archaeal and Bacterial Type Strains, Phase II (KMG-II): from individual species to whole genera.</title>
        <authorList>
            <person name="Goeker M."/>
        </authorList>
    </citation>
    <scope>NUCLEOTIDE SEQUENCE [LARGE SCALE GENOMIC DNA]</scope>
    <source>
        <strain evidence="2 3">DSM 22857</strain>
    </source>
</reference>
<evidence type="ECO:0000313" key="3">
    <source>
        <dbReference type="Proteomes" id="UP000239485"/>
    </source>
</evidence>
<keyword evidence="1" id="KW-0812">Transmembrane</keyword>
<dbReference type="EMBL" id="PTJD01000004">
    <property type="protein sequence ID" value="PPK97348.1"/>
    <property type="molecule type" value="Genomic_DNA"/>
</dbReference>
<dbReference type="AlphaFoldDB" id="A0A2S6ISY9"/>
<evidence type="ECO:0000313" key="2">
    <source>
        <dbReference type="EMBL" id="PPK97348.1"/>
    </source>
</evidence>
<feature type="transmembrane region" description="Helical" evidence="1">
    <location>
        <begin position="53"/>
        <end position="71"/>
    </location>
</feature>
<keyword evidence="1" id="KW-0472">Membrane</keyword>
<name>A0A2S6ISY9_9ACTN</name>
<protein>
    <recommendedName>
        <fullName evidence="4">DUF2530 domain-containing protein</fullName>
    </recommendedName>
</protein>
<evidence type="ECO:0008006" key="4">
    <source>
        <dbReference type="Google" id="ProtNLM"/>
    </source>
</evidence>
<keyword evidence="3" id="KW-1185">Reference proteome</keyword>
<evidence type="ECO:0000256" key="1">
    <source>
        <dbReference type="SAM" id="Phobius"/>
    </source>
</evidence>
<feature type="transmembrane region" description="Helical" evidence="1">
    <location>
        <begin position="21"/>
        <end position="41"/>
    </location>
</feature>
<proteinExistence type="predicted"/>
<keyword evidence="1" id="KW-1133">Transmembrane helix</keyword>
<sequence length="78" mass="8747">MRLFLRPSEAKPPPEPLRTDDRAAVLVGMGIWTGLFVIGLLVPEARQSGQGRWLGSCIAGLLLGLVALHYLRRRDRRR</sequence>
<dbReference type="OrthoDB" id="4981254at2"/>
<comment type="caution">
    <text evidence="2">The sequence shown here is derived from an EMBL/GenBank/DDBJ whole genome shotgun (WGS) entry which is preliminary data.</text>
</comment>
<accession>A0A2S6ISY9</accession>